<dbReference type="AlphaFoldDB" id="A0A7D7Q816"/>
<dbReference type="PROSITE" id="PS00768">
    <property type="entry name" value="TRANSTHYRETIN_1"/>
    <property type="match status" value="1"/>
</dbReference>
<evidence type="ECO:0000256" key="4">
    <source>
        <dbReference type="ARBA" id="ARBA00011881"/>
    </source>
</evidence>
<keyword evidence="5 8" id="KW-0659">Purine metabolism</keyword>
<evidence type="ECO:0000313" key="11">
    <source>
        <dbReference type="Proteomes" id="UP000216825"/>
    </source>
</evidence>
<dbReference type="SUPFAM" id="SSF49472">
    <property type="entry name" value="Transthyretin (synonym: prealbumin)"/>
    <property type="match status" value="1"/>
</dbReference>
<organism evidence="10 11">
    <name type="scientific">Kocuria varians</name>
    <name type="common">Micrococcus varians</name>
    <dbReference type="NCBI Taxonomy" id="1272"/>
    <lineage>
        <taxon>Bacteria</taxon>
        <taxon>Bacillati</taxon>
        <taxon>Actinomycetota</taxon>
        <taxon>Actinomycetes</taxon>
        <taxon>Micrococcales</taxon>
        <taxon>Micrococcaceae</taxon>
        <taxon>Kocuria</taxon>
    </lineage>
</organism>
<evidence type="ECO:0000256" key="5">
    <source>
        <dbReference type="ARBA" id="ARBA00022631"/>
    </source>
</evidence>
<evidence type="ECO:0000259" key="9">
    <source>
        <dbReference type="Pfam" id="PF00576"/>
    </source>
</evidence>
<comment type="similarity">
    <text evidence="3 8">Belongs to the transthyretin family. 5-hydroxyisourate hydrolase subfamily.</text>
</comment>
<sequence>MSFVSAHVLDSVHGRPARGIRVTLLTGDGRELASATTDEDGRVADLGPETLESGHYRILFATEPYFAGLELETFYPFVSVDFTVRQEQGHYHVPLLLSPFAYSTYRGS</sequence>
<feature type="binding site" evidence="7">
    <location>
        <position position="105"/>
    </location>
    <ligand>
        <name>substrate</name>
    </ligand>
</feature>
<comment type="subunit">
    <text evidence="4 8">Homotetramer.</text>
</comment>
<dbReference type="NCBIfam" id="TIGR02962">
    <property type="entry name" value="hdxy_isourate"/>
    <property type="match status" value="1"/>
</dbReference>
<gene>
    <name evidence="10" type="primary">hiuH</name>
    <name evidence="10" type="ORF">CIB50_0001107</name>
</gene>
<dbReference type="InterPro" id="IPR023418">
    <property type="entry name" value="Thyroxine_BS"/>
</dbReference>
<dbReference type="InterPro" id="IPR023416">
    <property type="entry name" value="Transthyretin/HIU_hydrolase_d"/>
</dbReference>
<dbReference type="PANTHER" id="PTHR10395:SF7">
    <property type="entry name" value="5-HYDROXYISOURATE HYDROLASE"/>
    <property type="match status" value="1"/>
</dbReference>
<dbReference type="PRINTS" id="PR00189">
    <property type="entry name" value="TRNSTHYRETIN"/>
</dbReference>
<dbReference type="Gene3D" id="2.60.40.180">
    <property type="entry name" value="Transthyretin/hydroxyisourate hydrolase domain"/>
    <property type="match status" value="1"/>
</dbReference>
<comment type="function">
    <text evidence="2">Catalyzes the hydrolysis of 5-hydroxyisourate (HIU) to 2-oxo-4-hydroxy-4-carboxy-5-ureidoimidazoline (OHCU).</text>
</comment>
<reference evidence="10 11" key="2">
    <citation type="submission" date="2020-07" db="EMBL/GenBank/DDBJ databases">
        <title>Genome of starter culture bacteria Kocuria salsicia reveals its technological properties and safety for usage in meat industry.</title>
        <authorList>
            <person name="Michael M."/>
            <person name="Konstantin K."/>
            <person name="Evgenii K."/>
            <person name="Galina S."/>
            <person name="Oksana K."/>
            <person name="Andrei L."/>
        </authorList>
    </citation>
    <scope>NUCLEOTIDE SEQUENCE [LARGE SCALE GENOMIC DNA]</scope>
    <source>
        <strain evidence="10 11">80</strain>
    </source>
</reference>
<reference evidence="11" key="1">
    <citation type="submission" date="2017-08" db="EMBL/GenBank/DDBJ databases">
        <title>Draft Genome Sequence of Kocuria varians 80.</title>
        <authorList>
            <person name="Minaev M."/>
            <person name="Kurbakov K.A."/>
            <person name="Solodovnikova G.I."/>
            <person name="Kuznetsova O.A."/>
            <person name="Lisitsyn A.B."/>
        </authorList>
    </citation>
    <scope>NUCLEOTIDE SEQUENCE [LARGE SCALE GENOMIC DNA]</scope>
    <source>
        <strain evidence="11">80</strain>
    </source>
</reference>
<feature type="binding site" evidence="7">
    <location>
        <position position="42"/>
    </location>
    <ligand>
        <name>substrate</name>
    </ligand>
</feature>
<evidence type="ECO:0000256" key="3">
    <source>
        <dbReference type="ARBA" id="ARBA00009850"/>
    </source>
</evidence>
<evidence type="ECO:0000256" key="6">
    <source>
        <dbReference type="ARBA" id="ARBA00022801"/>
    </source>
</evidence>
<dbReference type="CDD" id="cd05822">
    <property type="entry name" value="TLP_HIUase"/>
    <property type="match status" value="1"/>
</dbReference>
<keyword evidence="11" id="KW-1185">Reference proteome</keyword>
<dbReference type="Pfam" id="PF00576">
    <property type="entry name" value="Transthyretin"/>
    <property type="match status" value="1"/>
</dbReference>
<accession>A0A7D7Q816</accession>
<dbReference type="InterPro" id="IPR014306">
    <property type="entry name" value="Hydroxyisourate_hydrolase"/>
</dbReference>
<dbReference type="InterPro" id="IPR000895">
    <property type="entry name" value="Transthyretin/HIU_hydrolase"/>
</dbReference>
<dbReference type="EC" id="3.5.2.17" evidence="8"/>
<dbReference type="KEGG" id="kvr:CIB50_0001107"/>
<dbReference type="InterPro" id="IPR036817">
    <property type="entry name" value="Transthyretin/HIU_hydrolase_sf"/>
</dbReference>
<comment type="catalytic activity">
    <reaction evidence="1 8">
        <text>5-hydroxyisourate + H2O = 5-hydroxy-2-oxo-4-ureido-2,5-dihydro-1H-imidazole-5-carboxylate + H(+)</text>
        <dbReference type="Rhea" id="RHEA:23736"/>
        <dbReference type="ChEBI" id="CHEBI:15377"/>
        <dbReference type="ChEBI" id="CHEBI:15378"/>
        <dbReference type="ChEBI" id="CHEBI:18072"/>
        <dbReference type="ChEBI" id="CHEBI:58639"/>
        <dbReference type="EC" id="3.5.2.17"/>
    </reaction>
</comment>
<evidence type="ECO:0000256" key="8">
    <source>
        <dbReference type="RuleBase" id="RU361270"/>
    </source>
</evidence>
<evidence type="ECO:0000256" key="7">
    <source>
        <dbReference type="PIRSR" id="PIRSR600895-51"/>
    </source>
</evidence>
<dbReference type="GO" id="GO:0033971">
    <property type="term" value="F:hydroxyisourate hydrolase activity"/>
    <property type="evidence" value="ECO:0007669"/>
    <property type="project" value="UniProtKB-EC"/>
</dbReference>
<keyword evidence="6 8" id="KW-0378">Hydrolase</keyword>
<dbReference type="RefSeq" id="WP_094393479.1">
    <property type="nucleotide sequence ID" value="NZ_CP059343.1"/>
</dbReference>
<protein>
    <recommendedName>
        <fullName evidence="8">5-hydroxyisourate hydrolase</fullName>
        <shortName evidence="8">HIU hydrolase</shortName>
        <shortName evidence="8">HIUHase</shortName>
        <ecNumber evidence="8">3.5.2.17</ecNumber>
    </recommendedName>
</protein>
<feature type="binding site" evidence="7">
    <location>
        <position position="7"/>
    </location>
    <ligand>
        <name>substrate</name>
    </ligand>
</feature>
<evidence type="ECO:0000313" key="10">
    <source>
        <dbReference type="EMBL" id="QMS56403.1"/>
    </source>
</evidence>
<proteinExistence type="inferred from homology"/>
<evidence type="ECO:0000256" key="1">
    <source>
        <dbReference type="ARBA" id="ARBA00001043"/>
    </source>
</evidence>
<dbReference type="GO" id="GO:0006144">
    <property type="term" value="P:purine nucleobase metabolic process"/>
    <property type="evidence" value="ECO:0007669"/>
    <property type="project" value="UniProtKB-KW"/>
</dbReference>
<evidence type="ECO:0000256" key="2">
    <source>
        <dbReference type="ARBA" id="ARBA00002704"/>
    </source>
</evidence>
<dbReference type="PANTHER" id="PTHR10395">
    <property type="entry name" value="URICASE AND TRANSTHYRETIN-RELATED"/>
    <property type="match status" value="1"/>
</dbReference>
<dbReference type="EMBL" id="CP059343">
    <property type="protein sequence ID" value="QMS56403.1"/>
    <property type="molecule type" value="Genomic_DNA"/>
</dbReference>
<dbReference type="Proteomes" id="UP000216825">
    <property type="component" value="Chromosome"/>
</dbReference>
<feature type="domain" description="Transthyretin/hydroxyisourate hydrolase" evidence="9">
    <location>
        <begin position="4"/>
        <end position="107"/>
    </location>
</feature>
<name>A0A7D7Q816_KOCVA</name>